<reference evidence="1 2" key="1">
    <citation type="submission" date="2021-01" db="EMBL/GenBank/DDBJ databases">
        <title>Whole genome shotgun sequence of Actinoplanes deccanensis NBRC 13994.</title>
        <authorList>
            <person name="Komaki H."/>
            <person name="Tamura T."/>
        </authorList>
    </citation>
    <scope>NUCLEOTIDE SEQUENCE [LARGE SCALE GENOMIC DNA]</scope>
    <source>
        <strain evidence="1 2">NBRC 13994</strain>
    </source>
</reference>
<evidence type="ECO:0000313" key="1">
    <source>
        <dbReference type="EMBL" id="GID73334.1"/>
    </source>
</evidence>
<dbReference type="Proteomes" id="UP000609879">
    <property type="component" value="Unassembled WGS sequence"/>
</dbReference>
<evidence type="ECO:0000313" key="2">
    <source>
        <dbReference type="Proteomes" id="UP000609879"/>
    </source>
</evidence>
<protein>
    <submittedName>
        <fullName evidence="1">Uncharacterized protein</fullName>
    </submittedName>
</protein>
<name>A0ABQ3Y026_9ACTN</name>
<organism evidence="1 2">
    <name type="scientific">Paractinoplanes deccanensis</name>
    <dbReference type="NCBI Taxonomy" id="113561"/>
    <lineage>
        <taxon>Bacteria</taxon>
        <taxon>Bacillati</taxon>
        <taxon>Actinomycetota</taxon>
        <taxon>Actinomycetes</taxon>
        <taxon>Micromonosporales</taxon>
        <taxon>Micromonosporaceae</taxon>
        <taxon>Paractinoplanes</taxon>
    </lineage>
</organism>
<comment type="caution">
    <text evidence="1">The sequence shown here is derived from an EMBL/GenBank/DDBJ whole genome shotgun (WGS) entry which is preliminary data.</text>
</comment>
<proteinExistence type="predicted"/>
<sequence length="130" mass="14206">MAGYADGELLVAEWLQAQLGAQVHADPDIAKHMPFHTPAGHVQRAAGEGDTALTVDSMILDVDWYAEDADPAREYAHRTWNLMRLNLPLHTFGNGVLCKAVFTISAPSWAPATGVFRRSAAYRVILHGLI</sequence>
<dbReference type="RefSeq" id="WP_203761259.1">
    <property type="nucleotide sequence ID" value="NZ_BAAABO010000029.1"/>
</dbReference>
<keyword evidence="2" id="KW-1185">Reference proteome</keyword>
<gene>
    <name evidence="1" type="ORF">Ade02nite_19750</name>
</gene>
<accession>A0ABQ3Y026</accession>
<dbReference type="EMBL" id="BOMI01000033">
    <property type="protein sequence ID" value="GID73334.1"/>
    <property type="molecule type" value="Genomic_DNA"/>
</dbReference>